<name>A0A4S3M1Z1_9FLAO</name>
<protein>
    <submittedName>
        <fullName evidence="1">LPS export ABC transporter periplasmic protein LptC</fullName>
    </submittedName>
</protein>
<gene>
    <name evidence="1" type="primary">lptC</name>
    <name evidence="1" type="ORF">E7Z59_00535</name>
</gene>
<reference evidence="1 2" key="1">
    <citation type="submission" date="2019-04" db="EMBL/GenBank/DDBJ databases">
        <title>Draft genome sequence of Robertkochia marina CC-AMO-30D.</title>
        <authorList>
            <person name="Hameed A."/>
            <person name="Lin S.-Y."/>
            <person name="Shahina M."/>
            <person name="Lai W.-A."/>
            <person name="Young C.-C."/>
        </authorList>
    </citation>
    <scope>NUCLEOTIDE SEQUENCE [LARGE SCALE GENOMIC DNA]</scope>
    <source>
        <strain evidence="1 2">CC-AMO-30D</strain>
    </source>
</reference>
<dbReference type="EMBL" id="SSMC01000001">
    <property type="protein sequence ID" value="THD68850.1"/>
    <property type="molecule type" value="Genomic_DNA"/>
</dbReference>
<dbReference type="OrthoDB" id="1427074at2"/>
<organism evidence="1 2">
    <name type="scientific">Robertkochia marina</name>
    <dbReference type="NCBI Taxonomy" id="1227945"/>
    <lineage>
        <taxon>Bacteria</taxon>
        <taxon>Pseudomonadati</taxon>
        <taxon>Bacteroidota</taxon>
        <taxon>Flavobacteriia</taxon>
        <taxon>Flavobacteriales</taxon>
        <taxon>Flavobacteriaceae</taxon>
        <taxon>Robertkochia</taxon>
    </lineage>
</organism>
<dbReference type="NCBIfam" id="TIGR04409">
    <property type="entry name" value="LptC_YrbK"/>
    <property type="match status" value="1"/>
</dbReference>
<comment type="caution">
    <text evidence="1">The sequence shown here is derived from an EMBL/GenBank/DDBJ whole genome shotgun (WGS) entry which is preliminary data.</text>
</comment>
<evidence type="ECO:0000313" key="1">
    <source>
        <dbReference type="EMBL" id="THD68850.1"/>
    </source>
</evidence>
<proteinExistence type="predicted"/>
<dbReference type="InterPro" id="IPR010664">
    <property type="entry name" value="LipoPS_assembly_LptC-rel"/>
</dbReference>
<dbReference type="GO" id="GO:0015221">
    <property type="term" value="F:lipopolysaccharide transmembrane transporter activity"/>
    <property type="evidence" value="ECO:0007669"/>
    <property type="project" value="InterPro"/>
</dbReference>
<keyword evidence="2" id="KW-1185">Reference proteome</keyword>
<evidence type="ECO:0000313" key="2">
    <source>
        <dbReference type="Proteomes" id="UP000305939"/>
    </source>
</evidence>
<dbReference type="PROSITE" id="PS51257">
    <property type="entry name" value="PROKAR_LIPOPROTEIN"/>
    <property type="match status" value="1"/>
</dbReference>
<dbReference type="GO" id="GO:0005886">
    <property type="term" value="C:plasma membrane"/>
    <property type="evidence" value="ECO:0007669"/>
    <property type="project" value="InterPro"/>
</dbReference>
<dbReference type="Proteomes" id="UP000305939">
    <property type="component" value="Unassembled WGS sequence"/>
</dbReference>
<dbReference type="InterPro" id="IPR026265">
    <property type="entry name" value="LptC"/>
</dbReference>
<dbReference type="RefSeq" id="WP_136334340.1">
    <property type="nucleotide sequence ID" value="NZ_QXMP01000007.1"/>
</dbReference>
<dbReference type="Gene3D" id="2.60.450.10">
    <property type="entry name" value="Lipopolysaccharide (LPS) transport protein A like domain"/>
    <property type="match status" value="1"/>
</dbReference>
<sequence>MRNRLPKYILYSIVTVFTVTMFFSCQGDNLQEVRRMSEYRHIPVGEATNFELRYTDSLVLRAIVKGKRYRDFTNLDFPYQEFPEGVRVDYFNESGDTSTVTANYGVIYPQTKLIDLQGDVNVMTSDGKHLKAPQLYFDQINSWIFTEGDFEFVSEDYNMTGRGIDFNRDFTQVRFKGTRGDAVLKE</sequence>
<accession>A0A4S3M1Z1</accession>
<dbReference type="AlphaFoldDB" id="A0A4S3M1Z1"/>
<dbReference type="Pfam" id="PF06835">
    <property type="entry name" value="LptC"/>
    <property type="match status" value="1"/>
</dbReference>